<dbReference type="InterPro" id="IPR004839">
    <property type="entry name" value="Aminotransferase_I/II_large"/>
</dbReference>
<dbReference type="Gene3D" id="3.40.640.10">
    <property type="entry name" value="Type I PLP-dependent aspartate aminotransferase-like (Major domain)"/>
    <property type="match status" value="1"/>
</dbReference>
<dbReference type="InterPro" id="IPR015422">
    <property type="entry name" value="PyrdxlP-dep_Trfase_small"/>
</dbReference>
<dbReference type="EC" id="2.6.1.-" evidence="6"/>
<dbReference type="InterPro" id="IPR004838">
    <property type="entry name" value="NHTrfase_class1_PyrdxlP-BS"/>
</dbReference>
<evidence type="ECO:0000313" key="9">
    <source>
        <dbReference type="Proteomes" id="UP001208567"/>
    </source>
</evidence>
<comment type="caution">
    <text evidence="8">The sequence shown here is derived from an EMBL/GenBank/DDBJ whole genome shotgun (WGS) entry which is preliminary data.</text>
</comment>
<dbReference type="Gene3D" id="3.90.1150.10">
    <property type="entry name" value="Aspartate Aminotransferase, domain 1"/>
    <property type="match status" value="1"/>
</dbReference>
<keyword evidence="4 6" id="KW-0808">Transferase</keyword>
<evidence type="ECO:0000256" key="6">
    <source>
        <dbReference type="RuleBase" id="RU000481"/>
    </source>
</evidence>
<name>A0ABQ5N0L1_9CLOT</name>
<organism evidence="8 9">
    <name type="scientific">Clostridium omnivorum</name>
    <dbReference type="NCBI Taxonomy" id="1604902"/>
    <lineage>
        <taxon>Bacteria</taxon>
        <taxon>Bacillati</taxon>
        <taxon>Bacillota</taxon>
        <taxon>Clostridia</taxon>
        <taxon>Eubacteriales</taxon>
        <taxon>Clostridiaceae</taxon>
        <taxon>Clostridium</taxon>
    </lineage>
</organism>
<gene>
    <name evidence="8" type="ORF">bsdE14_01440</name>
</gene>
<dbReference type="PANTHER" id="PTHR46383">
    <property type="entry name" value="ASPARTATE AMINOTRANSFERASE"/>
    <property type="match status" value="1"/>
</dbReference>
<dbReference type="PROSITE" id="PS00105">
    <property type="entry name" value="AA_TRANSFER_CLASS_1"/>
    <property type="match status" value="1"/>
</dbReference>
<dbReference type="InterPro" id="IPR015424">
    <property type="entry name" value="PyrdxlP-dep_Trfase"/>
</dbReference>
<feature type="domain" description="Aminotransferase class I/classII large" evidence="7">
    <location>
        <begin position="4"/>
        <end position="349"/>
    </location>
</feature>
<dbReference type="InterPro" id="IPR015421">
    <property type="entry name" value="PyrdxlP-dep_Trfase_major"/>
</dbReference>
<proteinExistence type="inferred from homology"/>
<dbReference type="SUPFAM" id="SSF53383">
    <property type="entry name" value="PLP-dependent transferases"/>
    <property type="match status" value="1"/>
</dbReference>
<evidence type="ECO:0000256" key="5">
    <source>
        <dbReference type="ARBA" id="ARBA00022898"/>
    </source>
</evidence>
<evidence type="ECO:0000256" key="3">
    <source>
        <dbReference type="ARBA" id="ARBA00022576"/>
    </source>
</evidence>
<evidence type="ECO:0000256" key="4">
    <source>
        <dbReference type="ARBA" id="ARBA00022679"/>
    </source>
</evidence>
<keyword evidence="3 6" id="KW-0032">Aminotransferase</keyword>
<evidence type="ECO:0000313" key="8">
    <source>
        <dbReference type="EMBL" id="GLC28734.1"/>
    </source>
</evidence>
<reference evidence="8 9" key="1">
    <citation type="journal article" date="2024" name="Int. J. Syst. Evol. Microbiol.">
        <title>Clostridium omnivorum sp. nov., isolated from anoxic soil under the treatment of reductive soil disinfestation.</title>
        <authorList>
            <person name="Ueki A."/>
            <person name="Tonouchi A."/>
            <person name="Kaku N."/>
            <person name="Honma S."/>
            <person name="Ueki K."/>
        </authorList>
    </citation>
    <scope>NUCLEOTIDE SEQUENCE [LARGE SCALE GENOMIC DNA]</scope>
    <source>
        <strain evidence="8 9">E14</strain>
    </source>
</reference>
<evidence type="ECO:0000256" key="2">
    <source>
        <dbReference type="ARBA" id="ARBA00007441"/>
    </source>
</evidence>
<comment type="cofactor">
    <cofactor evidence="1 6">
        <name>pyridoxal 5'-phosphate</name>
        <dbReference type="ChEBI" id="CHEBI:597326"/>
    </cofactor>
</comment>
<keyword evidence="5" id="KW-0663">Pyridoxal phosphate</keyword>
<protein>
    <recommendedName>
        <fullName evidence="6">Aminotransferase</fullName>
        <ecNumber evidence="6">2.6.1.-</ecNumber>
    </recommendedName>
</protein>
<sequence>MPEAISLTLGQPDFKVPDRIKKAMIDAINEDKTEYTSNIGLFQLREHIAQYLLSFKIKYSPEEICLTIGGSEALLAVFTALVNAGDKVLIPNVAYPAYDSCIKLLGGNVVNYPLNQDFTMDISSLENIIDNEKPKIMVLSYPSNPTGATLSKDDRDKLHSIILNKNIMVVTDEIYSSLCFEEEYYSISQFSDIRDKVIFVGGFSKMFSMTGLRLGYLCANKEIMKSVLKVHQYAVSCAPSISQYGALEGLKNCLDEVEKMRCEFQKRRDYVYNRLKLIGFDVVMPKGAFYIFPSVKKFGFSSEEFCERLLNDAKVAIVPGSAFGPGGEGFARISYSYSMEQLKDALDRIEKFINDKL</sequence>
<keyword evidence="9" id="KW-1185">Reference proteome</keyword>
<dbReference type="EMBL" id="BRXR01000001">
    <property type="protein sequence ID" value="GLC28734.1"/>
    <property type="molecule type" value="Genomic_DNA"/>
</dbReference>
<comment type="similarity">
    <text evidence="2 6">Belongs to the class-I pyridoxal-phosphate-dependent aminotransferase family.</text>
</comment>
<dbReference type="GO" id="GO:0008483">
    <property type="term" value="F:transaminase activity"/>
    <property type="evidence" value="ECO:0007669"/>
    <property type="project" value="UniProtKB-KW"/>
</dbReference>
<dbReference type="CDD" id="cd00609">
    <property type="entry name" value="AAT_like"/>
    <property type="match status" value="1"/>
</dbReference>
<evidence type="ECO:0000259" key="7">
    <source>
        <dbReference type="Pfam" id="PF00155"/>
    </source>
</evidence>
<dbReference type="PANTHER" id="PTHR46383:SF3">
    <property type="entry name" value="ASPARTATE AMINOTRANSFERASE-RELATED"/>
    <property type="match status" value="1"/>
</dbReference>
<dbReference type="InterPro" id="IPR050596">
    <property type="entry name" value="AspAT/PAT-like"/>
</dbReference>
<dbReference type="Proteomes" id="UP001208567">
    <property type="component" value="Unassembled WGS sequence"/>
</dbReference>
<evidence type="ECO:0000256" key="1">
    <source>
        <dbReference type="ARBA" id="ARBA00001933"/>
    </source>
</evidence>
<accession>A0ABQ5N0L1</accession>
<dbReference type="Pfam" id="PF00155">
    <property type="entry name" value="Aminotran_1_2"/>
    <property type="match status" value="1"/>
</dbReference>